<dbReference type="Gene3D" id="3.30.70.2190">
    <property type="match status" value="1"/>
</dbReference>
<dbReference type="GO" id="GO:0071949">
    <property type="term" value="F:FAD binding"/>
    <property type="evidence" value="ECO:0007669"/>
    <property type="project" value="InterPro"/>
</dbReference>
<evidence type="ECO:0000256" key="4">
    <source>
        <dbReference type="ARBA" id="ARBA00022827"/>
    </source>
</evidence>
<dbReference type="InterPro" id="IPR006094">
    <property type="entry name" value="Oxid_FAD_bind_N"/>
</dbReference>
<evidence type="ECO:0000256" key="1">
    <source>
        <dbReference type="ARBA" id="ARBA00001974"/>
    </source>
</evidence>
<comment type="similarity">
    <text evidence="2">Belongs to the FAD-binding oxidoreductase/transferase type 4 family.</text>
</comment>
<comment type="cofactor">
    <cofactor evidence="1">
        <name>FAD</name>
        <dbReference type="ChEBI" id="CHEBI:57692"/>
    </cofactor>
</comment>
<evidence type="ECO:0000256" key="2">
    <source>
        <dbReference type="ARBA" id="ARBA00008000"/>
    </source>
</evidence>
<keyword evidence="5" id="KW-0560">Oxidoreductase</keyword>
<feature type="domain" description="FAD-binding PCMH-type" evidence="6">
    <location>
        <begin position="37"/>
        <end position="216"/>
    </location>
</feature>
<evidence type="ECO:0000256" key="5">
    <source>
        <dbReference type="ARBA" id="ARBA00023002"/>
    </source>
</evidence>
<dbReference type="Gene3D" id="3.30.465.10">
    <property type="match status" value="1"/>
</dbReference>
<dbReference type="PANTHER" id="PTHR42934">
    <property type="entry name" value="GLYCOLATE OXIDASE SUBUNIT GLCD"/>
    <property type="match status" value="1"/>
</dbReference>
<dbReference type="Proteomes" id="UP000427716">
    <property type="component" value="Chromosome"/>
</dbReference>
<evidence type="ECO:0000256" key="3">
    <source>
        <dbReference type="ARBA" id="ARBA00022630"/>
    </source>
</evidence>
<dbReference type="InterPro" id="IPR036318">
    <property type="entry name" value="FAD-bd_PCMH-like_sf"/>
</dbReference>
<dbReference type="InterPro" id="IPR004113">
    <property type="entry name" value="FAD-bd_oxidored_4_C"/>
</dbReference>
<evidence type="ECO:0000259" key="6">
    <source>
        <dbReference type="PROSITE" id="PS51387"/>
    </source>
</evidence>
<dbReference type="Pfam" id="PF01565">
    <property type="entry name" value="FAD_binding_4"/>
    <property type="match status" value="1"/>
</dbReference>
<dbReference type="InterPro" id="IPR016171">
    <property type="entry name" value="Vanillyl_alc_oxidase_C-sub2"/>
</dbReference>
<dbReference type="AlphaFoldDB" id="A0A6I6CTT6"/>
<dbReference type="FunFam" id="1.10.45.10:FF:000001">
    <property type="entry name" value="D-lactate dehydrogenase mitochondrial"/>
    <property type="match status" value="1"/>
</dbReference>
<dbReference type="SUPFAM" id="SSF55103">
    <property type="entry name" value="FAD-linked oxidases, C-terminal domain"/>
    <property type="match status" value="1"/>
</dbReference>
<organism evidence="7 8">
    <name type="scientific">Guyparkeria halophila</name>
    <dbReference type="NCBI Taxonomy" id="47960"/>
    <lineage>
        <taxon>Bacteria</taxon>
        <taxon>Pseudomonadati</taxon>
        <taxon>Pseudomonadota</taxon>
        <taxon>Gammaproteobacteria</taxon>
        <taxon>Chromatiales</taxon>
        <taxon>Thioalkalibacteraceae</taxon>
        <taxon>Guyparkeria</taxon>
    </lineage>
</organism>
<keyword evidence="4" id="KW-0274">FAD</keyword>
<dbReference type="GO" id="GO:0016491">
    <property type="term" value="F:oxidoreductase activity"/>
    <property type="evidence" value="ECO:0007669"/>
    <property type="project" value="UniProtKB-KW"/>
</dbReference>
<reference evidence="7 8" key="1">
    <citation type="submission" date="2019-11" db="EMBL/GenBank/DDBJ databases">
        <authorList>
            <person name="Zhang J."/>
            <person name="Sun C."/>
        </authorList>
    </citation>
    <scope>NUCLEOTIDE SEQUENCE [LARGE SCALE GENOMIC DNA]</scope>
    <source>
        <strain evidence="8">sp2</strain>
    </source>
</reference>
<evidence type="ECO:0000313" key="8">
    <source>
        <dbReference type="Proteomes" id="UP000427716"/>
    </source>
</evidence>
<dbReference type="Gene3D" id="3.30.70.2740">
    <property type="match status" value="1"/>
</dbReference>
<dbReference type="InterPro" id="IPR016166">
    <property type="entry name" value="FAD-bd_PCMH"/>
</dbReference>
<keyword evidence="8" id="KW-1185">Reference proteome</keyword>
<sequence length="467" mass="49887">MSALDAFLDQLAHVLPAERILRDAGSTWAYGMDNSRVHHAPAVVVFPEDHDEVAETMRLAYAHRVPVTTRGRGTGTAGGSVPVRGGVVLVTDRMTRVLDFRPEDRLIVVQTGMINADLQRIVGEKGFFWPPDPTSNALCTIGGNLGCNAAGPHAVKYGTTRENVLGLRAVDGQGRTIKAGSQTTKGVVGHDLTRLLIGCEGTLGVITEATLKLTPLPETRRLLRAFYPDMHAASAAVSRVMAQPATPAAIEFIDGNALDLLRKNSAVEIPSSAGAMLMIEVDGDESGIDATVERVVSAARSPEADIAVAQTAEEQARLWAARKALSPTLRQVAPKKINEDVVVPVSRIPRLIETLDDIATRHAITIVSFGHAGNGNIHVNLLVDPDDPAQMAGAEQALDEVFDAVLRLDGTLSGEHGIGLVKREFVSREIPPDSLDLMRGIKAVFDPAGILNPHKKLPDRPDEALPS</sequence>
<dbReference type="PROSITE" id="PS51387">
    <property type="entry name" value="FAD_PCMH"/>
    <property type="match status" value="1"/>
</dbReference>
<dbReference type="SUPFAM" id="SSF56176">
    <property type="entry name" value="FAD-binding/transporter-associated domain-like"/>
    <property type="match status" value="1"/>
</dbReference>
<dbReference type="EMBL" id="CP046415">
    <property type="protein sequence ID" value="QGT77876.1"/>
    <property type="molecule type" value="Genomic_DNA"/>
</dbReference>
<dbReference type="InterPro" id="IPR016169">
    <property type="entry name" value="FAD-bd_PCMH_sub2"/>
</dbReference>
<name>A0A6I6CTT6_9GAMM</name>
<dbReference type="RefSeq" id="WP_156227904.1">
    <property type="nucleotide sequence ID" value="NZ_CP046415.1"/>
</dbReference>
<proteinExistence type="inferred from homology"/>
<keyword evidence="3" id="KW-0285">Flavoprotein</keyword>
<dbReference type="Gene3D" id="3.30.43.10">
    <property type="entry name" value="Uridine Diphospho-n-acetylenolpyruvylglucosamine Reductase, domain 2"/>
    <property type="match status" value="1"/>
</dbReference>
<dbReference type="FunFam" id="3.30.70.2740:FF:000001">
    <property type="entry name" value="D-lactate dehydrogenase mitochondrial"/>
    <property type="match status" value="1"/>
</dbReference>
<dbReference type="InterPro" id="IPR016167">
    <property type="entry name" value="FAD-bd_PCMH_sub1"/>
</dbReference>
<accession>A0A6I6CTT6</accession>
<dbReference type="InterPro" id="IPR016164">
    <property type="entry name" value="FAD-linked_Oxase-like_C"/>
</dbReference>
<gene>
    <name evidence="7" type="ORF">GM160_02610</name>
</gene>
<evidence type="ECO:0000313" key="7">
    <source>
        <dbReference type="EMBL" id="QGT77876.1"/>
    </source>
</evidence>
<dbReference type="Gene3D" id="1.10.45.10">
    <property type="entry name" value="Vanillyl-alcohol Oxidase, Chain A, domain 4"/>
    <property type="match status" value="1"/>
</dbReference>
<dbReference type="KEGG" id="ghl:GM160_02610"/>
<dbReference type="PANTHER" id="PTHR42934:SF2">
    <property type="entry name" value="GLYCOLATE OXIDASE SUBUNIT GLCD"/>
    <property type="match status" value="1"/>
</dbReference>
<dbReference type="Pfam" id="PF02913">
    <property type="entry name" value="FAD-oxidase_C"/>
    <property type="match status" value="1"/>
</dbReference>
<protein>
    <submittedName>
        <fullName evidence="7">FAD-binding protein</fullName>
    </submittedName>
</protein>
<dbReference type="InterPro" id="IPR051914">
    <property type="entry name" value="FAD-linked_OxidoTrans_Type4"/>
</dbReference>